<evidence type="ECO:0000256" key="1">
    <source>
        <dbReference type="SAM" id="MobiDB-lite"/>
    </source>
</evidence>
<evidence type="ECO:0000313" key="2">
    <source>
        <dbReference type="EMBL" id="PFX28162.1"/>
    </source>
</evidence>
<proteinExistence type="predicted"/>
<feature type="region of interest" description="Disordered" evidence="1">
    <location>
        <begin position="84"/>
        <end position="126"/>
    </location>
</feature>
<evidence type="ECO:0000313" key="3">
    <source>
        <dbReference type="Proteomes" id="UP000225706"/>
    </source>
</evidence>
<protein>
    <submittedName>
        <fullName evidence="2">Uncharacterized protein</fullName>
    </submittedName>
</protein>
<feature type="compositionally biased region" description="Acidic residues" evidence="1">
    <location>
        <begin position="850"/>
        <end position="862"/>
    </location>
</feature>
<dbReference type="OrthoDB" id="10033658at2759"/>
<feature type="compositionally biased region" description="Basic and acidic residues" evidence="1">
    <location>
        <begin position="893"/>
        <end position="902"/>
    </location>
</feature>
<sequence>MKSGSSCGALCQHPECWRSNLQRVKDAVRLRNGIQPGDSLESKEFHTLSERKRLDDGTLPTLKVVDVFDGTNLRSNSARHCSSISQTNRFHHRSASLPSLSPDLSDHQHSSTSTPSVRVPRPSPVSPTMLTDYQKRMLWKKKLQAVREPTGGELRKEKASIVGVHELYENDELLQDWKDVYIASAYLIWCQTSKRKRRKAKSTGSNSRRKDPHRISFKDVTEDMIPAAMEKIKPEHPKPRRSPTVGQPYNPSRGRCHPKMHIQDLDLSSYGLGDFGDFPKSVITGIIQHFKPSQVAVSHELPLGLEVQPKQQSSPRTATDLSTQFKSIENLTGDTLEQTLQDENSRMLLDIDINSHFTPPGDEKLTEEEGGLKINSESKQDTDQLQPQLIKTVIDRLAGKRGRELLPLASVGVPFEHRAKSKLHHCVNSIPRNLDLGVALEPVDVVSVTPTPTGTPKEEMEGQESQPCTLANSSPDVVLANGSEYISSCDDQMNLHWPLRGHMTSALRYSPAPVHAPAPTPNSPDRHGQYFSRTPQSREHNNSVTSRYIRRRETLTSVYDEDEPETSREALGSPEGERVEEEFAVEPVFLTEGALSRDLSLVLNKKDAQEWPQDKMIINVIENSDDMPRMLRSPSPGSKTFIPQDILAEFQGDPYGRKGMHVAGQKMTGKPNIVKEPETTTDLRGYMAPAWRAPRSRTPIQLVDTPSRRAPRPLKQPPKESLPKSLTVQPLAKHVLRRPKSTPPRMSSPKDSGELLVHQILSDSTLGSFTRDEPGKYSMDTRATSPSMDTSGSIPPPPSPELTLVAPVVPGTPRLDPVCEVEEKSSITSAGRVDGTSQVEGENAVANLSEVEDGDEVDESNEVDIGQHSKHIKSESNSEKETDLAITEETETVETRQNKDSQDTPDINLDRNPVSLFVAGDEANLPVTETDEVIQNETGGDEKESEKQNDSKSANEDATTEESGEREQAEKDNTDLPQPPASPDIVSTPDFTEGLDLNLDLEAELRAAMEGLDDLGDGEENGEKRTSPELEPW</sequence>
<feature type="region of interest" description="Disordered" evidence="1">
    <location>
        <begin position="766"/>
        <end position="1033"/>
    </location>
</feature>
<feature type="compositionally biased region" description="Basic and acidic residues" evidence="1">
    <location>
        <begin position="1021"/>
        <end position="1033"/>
    </location>
</feature>
<feature type="region of interest" description="Disordered" evidence="1">
    <location>
        <begin position="510"/>
        <end position="579"/>
    </location>
</feature>
<keyword evidence="3" id="KW-1185">Reference proteome</keyword>
<feature type="compositionally biased region" description="Basic and acidic residues" evidence="1">
    <location>
        <begin position="963"/>
        <end position="974"/>
    </location>
</feature>
<feature type="compositionally biased region" description="Polar residues" evidence="1">
    <location>
        <begin position="781"/>
        <end position="793"/>
    </location>
</feature>
<organism evidence="2 3">
    <name type="scientific">Stylophora pistillata</name>
    <name type="common">Smooth cauliflower coral</name>
    <dbReference type="NCBI Taxonomy" id="50429"/>
    <lineage>
        <taxon>Eukaryota</taxon>
        <taxon>Metazoa</taxon>
        <taxon>Cnidaria</taxon>
        <taxon>Anthozoa</taxon>
        <taxon>Hexacorallia</taxon>
        <taxon>Scleractinia</taxon>
        <taxon>Astrocoeniina</taxon>
        <taxon>Pocilloporidae</taxon>
        <taxon>Stylophora</taxon>
    </lineage>
</organism>
<dbReference type="Proteomes" id="UP000225706">
    <property type="component" value="Unassembled WGS sequence"/>
</dbReference>
<feature type="compositionally biased region" description="Basic and acidic residues" evidence="1">
    <location>
        <begin position="872"/>
        <end position="883"/>
    </location>
</feature>
<comment type="caution">
    <text evidence="2">The sequence shown here is derived from an EMBL/GenBank/DDBJ whole genome shotgun (WGS) entry which is preliminary data.</text>
</comment>
<feature type="region of interest" description="Disordered" evidence="1">
    <location>
        <begin position="696"/>
        <end position="726"/>
    </location>
</feature>
<feature type="region of interest" description="Disordered" evidence="1">
    <location>
        <begin position="197"/>
        <end position="216"/>
    </location>
</feature>
<reference evidence="3" key="1">
    <citation type="journal article" date="2017" name="bioRxiv">
        <title>Comparative analysis of the genomes of Stylophora pistillata and Acropora digitifera provides evidence for extensive differences between species of corals.</title>
        <authorList>
            <person name="Voolstra C.R."/>
            <person name="Li Y."/>
            <person name="Liew Y.J."/>
            <person name="Baumgarten S."/>
            <person name="Zoccola D."/>
            <person name="Flot J.-F."/>
            <person name="Tambutte S."/>
            <person name="Allemand D."/>
            <person name="Aranda M."/>
        </authorList>
    </citation>
    <scope>NUCLEOTIDE SEQUENCE [LARGE SCALE GENOMIC DNA]</scope>
</reference>
<gene>
    <name evidence="2" type="ORF">AWC38_SpisGene7174</name>
</gene>
<feature type="compositionally biased region" description="Acidic residues" evidence="1">
    <location>
        <begin position="1011"/>
        <end position="1020"/>
    </location>
</feature>
<feature type="region of interest" description="Disordered" evidence="1">
    <location>
        <begin position="231"/>
        <end position="254"/>
    </location>
</feature>
<feature type="compositionally biased region" description="Basic and acidic residues" evidence="1">
    <location>
        <begin position="940"/>
        <end position="955"/>
    </location>
</feature>
<feature type="region of interest" description="Disordered" evidence="1">
    <location>
        <begin position="451"/>
        <end position="471"/>
    </location>
</feature>
<accession>A0A2B4SI52</accession>
<feature type="compositionally biased region" description="Low complexity" evidence="1">
    <location>
        <begin position="110"/>
        <end position="120"/>
    </location>
</feature>
<dbReference type="AlphaFoldDB" id="A0A2B4SI52"/>
<name>A0A2B4SI52_STYPI</name>
<dbReference type="EMBL" id="LSMT01000089">
    <property type="protein sequence ID" value="PFX28162.1"/>
    <property type="molecule type" value="Genomic_DNA"/>
</dbReference>